<feature type="domain" description="Histidine kinase" evidence="6">
    <location>
        <begin position="183"/>
        <end position="397"/>
    </location>
</feature>
<dbReference type="CDD" id="cd19920">
    <property type="entry name" value="REC_PA4781-like"/>
    <property type="match status" value="1"/>
</dbReference>
<dbReference type="CDD" id="cd00082">
    <property type="entry name" value="HisKA"/>
    <property type="match status" value="1"/>
</dbReference>
<dbReference type="Pfam" id="PF02518">
    <property type="entry name" value="HATPase_c"/>
    <property type="match status" value="1"/>
</dbReference>
<dbReference type="SMART" id="SM00448">
    <property type="entry name" value="REC"/>
    <property type="match status" value="1"/>
</dbReference>
<dbReference type="Gene3D" id="3.30.565.10">
    <property type="entry name" value="Histidine kinase-like ATPase, C-terminal domain"/>
    <property type="match status" value="1"/>
</dbReference>
<dbReference type="InterPro" id="IPR001789">
    <property type="entry name" value="Sig_transdc_resp-reg_receiver"/>
</dbReference>
<dbReference type="Proteomes" id="UP000446768">
    <property type="component" value="Unassembled WGS sequence"/>
</dbReference>
<dbReference type="InterPro" id="IPR005467">
    <property type="entry name" value="His_kinase_dom"/>
</dbReference>
<dbReference type="SUPFAM" id="SSF47384">
    <property type="entry name" value="Homodimeric domain of signal transducing histidine kinase"/>
    <property type="match status" value="1"/>
</dbReference>
<evidence type="ECO:0000313" key="9">
    <source>
        <dbReference type="Proteomes" id="UP000446768"/>
    </source>
</evidence>
<comment type="catalytic activity">
    <reaction evidence="1">
        <text>ATP + protein L-histidine = ADP + protein N-phospho-L-histidine.</text>
        <dbReference type="EC" id="2.7.13.3"/>
    </reaction>
</comment>
<dbReference type="SMART" id="SM00387">
    <property type="entry name" value="HATPase_c"/>
    <property type="match status" value="1"/>
</dbReference>
<evidence type="ECO:0000256" key="2">
    <source>
        <dbReference type="ARBA" id="ARBA00012438"/>
    </source>
</evidence>
<evidence type="ECO:0000313" key="8">
    <source>
        <dbReference type="EMBL" id="MRV70156.1"/>
    </source>
</evidence>
<dbReference type="InterPro" id="IPR003661">
    <property type="entry name" value="HisK_dim/P_dom"/>
</dbReference>
<dbReference type="EMBL" id="WKJJ01000001">
    <property type="protein sequence ID" value="MRV70156.1"/>
    <property type="molecule type" value="Genomic_DNA"/>
</dbReference>
<evidence type="ECO:0000256" key="5">
    <source>
        <dbReference type="SAM" id="Coils"/>
    </source>
</evidence>
<dbReference type="GO" id="GO:0000155">
    <property type="term" value="F:phosphorelay sensor kinase activity"/>
    <property type="evidence" value="ECO:0007669"/>
    <property type="project" value="InterPro"/>
</dbReference>
<dbReference type="Pfam" id="PF00512">
    <property type="entry name" value="HisKA"/>
    <property type="match status" value="1"/>
</dbReference>
<evidence type="ECO:0000256" key="1">
    <source>
        <dbReference type="ARBA" id="ARBA00000085"/>
    </source>
</evidence>
<organism evidence="8 9">
    <name type="scientific">Pseudoduganella rivuli</name>
    <dbReference type="NCBI Taxonomy" id="2666085"/>
    <lineage>
        <taxon>Bacteria</taxon>
        <taxon>Pseudomonadati</taxon>
        <taxon>Pseudomonadota</taxon>
        <taxon>Betaproteobacteria</taxon>
        <taxon>Burkholderiales</taxon>
        <taxon>Oxalobacteraceae</taxon>
        <taxon>Telluria group</taxon>
        <taxon>Pseudoduganella</taxon>
    </lineage>
</organism>
<gene>
    <name evidence="8" type="ORF">GJ700_00260</name>
</gene>
<keyword evidence="9" id="KW-1185">Reference proteome</keyword>
<dbReference type="InterPro" id="IPR004358">
    <property type="entry name" value="Sig_transdc_His_kin-like_C"/>
</dbReference>
<evidence type="ECO:0000259" key="7">
    <source>
        <dbReference type="PROSITE" id="PS50110"/>
    </source>
</evidence>
<dbReference type="PANTHER" id="PTHR43547:SF2">
    <property type="entry name" value="HYBRID SIGNAL TRANSDUCTION HISTIDINE KINASE C"/>
    <property type="match status" value="1"/>
</dbReference>
<feature type="domain" description="Response regulatory" evidence="7">
    <location>
        <begin position="25"/>
        <end position="141"/>
    </location>
</feature>
<evidence type="ECO:0000256" key="3">
    <source>
        <dbReference type="ARBA" id="ARBA00022553"/>
    </source>
</evidence>
<feature type="coiled-coil region" evidence="5">
    <location>
        <begin position="143"/>
        <end position="174"/>
    </location>
</feature>
<dbReference type="InterPro" id="IPR003594">
    <property type="entry name" value="HATPase_dom"/>
</dbReference>
<protein>
    <recommendedName>
        <fullName evidence="2">histidine kinase</fullName>
        <ecNumber evidence="2">2.7.13.3</ecNumber>
    </recommendedName>
</protein>
<dbReference type="SUPFAM" id="SSF55874">
    <property type="entry name" value="ATPase domain of HSP90 chaperone/DNA topoisomerase II/histidine kinase"/>
    <property type="match status" value="1"/>
</dbReference>
<dbReference type="RefSeq" id="WP_154370662.1">
    <property type="nucleotide sequence ID" value="NZ_WKJJ01000001.1"/>
</dbReference>
<dbReference type="SMART" id="SM00388">
    <property type="entry name" value="HisKA"/>
    <property type="match status" value="1"/>
</dbReference>
<dbReference type="Pfam" id="PF00072">
    <property type="entry name" value="Response_reg"/>
    <property type="match status" value="1"/>
</dbReference>
<reference evidence="8 9" key="1">
    <citation type="submission" date="2019-11" db="EMBL/GenBank/DDBJ databases">
        <title>Novel species isolated from a subtropical stream in China.</title>
        <authorList>
            <person name="Lu H."/>
        </authorList>
    </citation>
    <scope>NUCLEOTIDE SEQUENCE [LARGE SCALE GENOMIC DNA]</scope>
    <source>
        <strain evidence="8 9">FT92W</strain>
    </source>
</reference>
<sequence>MDQTGQAGGTQVGAQGAHADPVRGDILVVEDTPASLQLLSRLLTDAGYRVREAPNGELALWSAQAQAPELVLLDVRMPGIDGYEVCSRLKRMPGLDEVPVIFLSAHSDTDDKLRGFQVGGVDFISKPFQFEEVNARVQSHLKIRRLQQQLAAHNDRLQKESRQRLAEIAHLNRNASATVYCAALMHELNQPLAAIMSNAEAAELFLKMNPPQLDDVAEILSDIQRDDRRASDLIQRMRELLKKSDPVVQKLDLNDVVRQVCTLLSGEARMRRIVLEMQLAPQVLPVAADPIQLQQVLINLVLNAFDAMAQLADGARAVCLATRRNGNTAEVLVSDQGCGFPEGHERVFESFFTTKPHGMGLGLSIAAAIVQAHGGSIWARNNADGGATVGFALPGQP</sequence>
<dbReference type="PANTHER" id="PTHR43547">
    <property type="entry name" value="TWO-COMPONENT HISTIDINE KINASE"/>
    <property type="match status" value="1"/>
</dbReference>
<proteinExistence type="predicted"/>
<dbReference type="EC" id="2.7.13.3" evidence="2"/>
<keyword evidence="5" id="KW-0175">Coiled coil</keyword>
<accession>A0A7X2LQJ0</accession>
<dbReference type="InterPro" id="IPR036890">
    <property type="entry name" value="HATPase_C_sf"/>
</dbReference>
<dbReference type="AlphaFoldDB" id="A0A7X2LQJ0"/>
<dbReference type="PROSITE" id="PS50110">
    <property type="entry name" value="RESPONSE_REGULATORY"/>
    <property type="match status" value="1"/>
</dbReference>
<dbReference type="SUPFAM" id="SSF52172">
    <property type="entry name" value="CheY-like"/>
    <property type="match status" value="1"/>
</dbReference>
<keyword evidence="3 4" id="KW-0597">Phosphoprotein</keyword>
<dbReference type="InterPro" id="IPR036097">
    <property type="entry name" value="HisK_dim/P_sf"/>
</dbReference>
<comment type="caution">
    <text evidence="8">The sequence shown here is derived from an EMBL/GenBank/DDBJ whole genome shotgun (WGS) entry which is preliminary data.</text>
</comment>
<dbReference type="Gene3D" id="3.40.50.2300">
    <property type="match status" value="1"/>
</dbReference>
<dbReference type="InterPro" id="IPR011006">
    <property type="entry name" value="CheY-like_superfamily"/>
</dbReference>
<name>A0A7X2LQJ0_9BURK</name>
<feature type="modified residue" description="4-aspartylphosphate" evidence="4">
    <location>
        <position position="74"/>
    </location>
</feature>
<dbReference type="PROSITE" id="PS50109">
    <property type="entry name" value="HIS_KIN"/>
    <property type="match status" value="1"/>
</dbReference>
<dbReference type="PRINTS" id="PR00344">
    <property type="entry name" value="BCTRLSENSOR"/>
</dbReference>
<evidence type="ECO:0000256" key="4">
    <source>
        <dbReference type="PROSITE-ProRule" id="PRU00169"/>
    </source>
</evidence>
<evidence type="ECO:0000259" key="6">
    <source>
        <dbReference type="PROSITE" id="PS50109"/>
    </source>
</evidence>
<dbReference type="Gene3D" id="1.10.287.130">
    <property type="match status" value="1"/>
</dbReference>